<dbReference type="GO" id="GO:0015940">
    <property type="term" value="P:pantothenate biosynthetic process"/>
    <property type="evidence" value="ECO:0007669"/>
    <property type="project" value="UniProtKB-UniPathway"/>
</dbReference>
<dbReference type="OrthoDB" id="9796561at2"/>
<evidence type="ECO:0000256" key="6">
    <source>
        <dbReference type="ARBA" id="ARBA00022857"/>
    </source>
</evidence>
<evidence type="ECO:0000313" key="13">
    <source>
        <dbReference type="EMBL" id="KTT70422.1"/>
    </source>
</evidence>
<dbReference type="FunFam" id="1.10.1040.10:FF:000017">
    <property type="entry name" value="2-dehydropantoate 2-reductase"/>
    <property type="match status" value="1"/>
</dbReference>
<dbReference type="EMBL" id="LDTB01000053">
    <property type="protein sequence ID" value="KTT70422.1"/>
    <property type="molecule type" value="Genomic_DNA"/>
</dbReference>
<dbReference type="GO" id="GO:0005737">
    <property type="term" value="C:cytoplasm"/>
    <property type="evidence" value="ECO:0007669"/>
    <property type="project" value="TreeGrafter"/>
</dbReference>
<dbReference type="InterPro" id="IPR013328">
    <property type="entry name" value="6PGD_dom2"/>
</dbReference>
<keyword evidence="6 10" id="KW-0521">NADP</keyword>
<sequence>MKVGIVGAGAIGCWLGARFAAAGHDVSVFARGATLDALREHGLRLTDAGETQSYPVTADEDASVLGKQDLVIVAVKAPAMAAVAPAVGAMTGPDTIIIPAMNGVPWWFANGLRLAEEPTRKVVDPTGAIGANIPASAVVGCVVHASTALVGPGHARRNMSDVLIFGEPAGKPSERVAKVVETFESVGLKSRASDNIRHDIWYKLWGNMTMNPVSAITGATADRIIDDPDVRSLLMAVMAEAATVGGLIGCPIDEPGENRIDVTRKLGAFRTSMLQDVDAGRPIELDALLGAPRAIAGALGVPTPSMNMLYGLTRVFARTRGLLP</sequence>
<feature type="domain" description="Ketopantoate reductase C-terminal" evidence="12">
    <location>
        <begin position="195"/>
        <end position="314"/>
    </location>
</feature>
<evidence type="ECO:0000256" key="2">
    <source>
        <dbReference type="ARBA" id="ARBA00007870"/>
    </source>
</evidence>
<dbReference type="Pfam" id="PF02558">
    <property type="entry name" value="ApbA"/>
    <property type="match status" value="1"/>
</dbReference>
<evidence type="ECO:0000256" key="1">
    <source>
        <dbReference type="ARBA" id="ARBA00004994"/>
    </source>
</evidence>
<evidence type="ECO:0000256" key="4">
    <source>
        <dbReference type="ARBA" id="ARBA00019465"/>
    </source>
</evidence>
<evidence type="ECO:0000256" key="3">
    <source>
        <dbReference type="ARBA" id="ARBA00013014"/>
    </source>
</evidence>
<dbReference type="PANTHER" id="PTHR21708:SF45">
    <property type="entry name" value="2-DEHYDROPANTOATE 2-REDUCTASE"/>
    <property type="match status" value="1"/>
</dbReference>
<dbReference type="Gene3D" id="1.10.1040.10">
    <property type="entry name" value="N-(1-d-carboxylethyl)-l-norvaline Dehydrogenase, domain 2"/>
    <property type="match status" value="1"/>
</dbReference>
<name>A0A147HZF2_9SPHN</name>
<dbReference type="GO" id="GO:0008677">
    <property type="term" value="F:2-dehydropantoate 2-reductase activity"/>
    <property type="evidence" value="ECO:0007669"/>
    <property type="project" value="UniProtKB-EC"/>
</dbReference>
<dbReference type="InterPro" id="IPR036291">
    <property type="entry name" value="NAD(P)-bd_dom_sf"/>
</dbReference>
<dbReference type="PATRIC" id="fig|869719.3.peg.2474"/>
<gene>
    <name evidence="13" type="ORF">NS334_12450</name>
</gene>
<dbReference type="PANTHER" id="PTHR21708">
    <property type="entry name" value="PROBABLE 2-DEHYDROPANTOATE 2-REDUCTASE"/>
    <property type="match status" value="1"/>
</dbReference>
<evidence type="ECO:0000256" key="8">
    <source>
        <dbReference type="ARBA" id="ARBA00032024"/>
    </source>
</evidence>
<comment type="pathway">
    <text evidence="1 10">Cofactor biosynthesis; (R)-pantothenate biosynthesis; (R)-pantoate from 3-methyl-2-oxobutanoate: step 2/2.</text>
</comment>
<dbReference type="AlphaFoldDB" id="A0A147HZF2"/>
<reference evidence="13 14" key="1">
    <citation type="journal article" date="2016" name="Front. Microbiol.">
        <title>Genomic Resource of Rice Seed Associated Bacteria.</title>
        <authorList>
            <person name="Midha S."/>
            <person name="Bansal K."/>
            <person name="Sharma S."/>
            <person name="Kumar N."/>
            <person name="Patil P.P."/>
            <person name="Chaudhry V."/>
            <person name="Patil P.B."/>
        </authorList>
    </citation>
    <scope>NUCLEOTIDE SEQUENCE [LARGE SCALE GENOMIC DNA]</scope>
    <source>
        <strain evidence="13 14">NS334</strain>
    </source>
</reference>
<dbReference type="InterPro" id="IPR013332">
    <property type="entry name" value="KPR_N"/>
</dbReference>
<evidence type="ECO:0000313" key="14">
    <source>
        <dbReference type="Proteomes" id="UP000074310"/>
    </source>
</evidence>
<accession>A0A147HZF2</accession>
<dbReference type="Pfam" id="PF08546">
    <property type="entry name" value="ApbA_C"/>
    <property type="match status" value="1"/>
</dbReference>
<evidence type="ECO:0000256" key="5">
    <source>
        <dbReference type="ARBA" id="ARBA00022655"/>
    </source>
</evidence>
<comment type="caution">
    <text evidence="13">The sequence shown here is derived from an EMBL/GenBank/DDBJ whole genome shotgun (WGS) entry which is preliminary data.</text>
</comment>
<evidence type="ECO:0000256" key="9">
    <source>
        <dbReference type="ARBA" id="ARBA00048793"/>
    </source>
</evidence>
<dbReference type="InterPro" id="IPR003710">
    <property type="entry name" value="ApbA"/>
</dbReference>
<evidence type="ECO:0000256" key="7">
    <source>
        <dbReference type="ARBA" id="ARBA00023002"/>
    </source>
</evidence>
<dbReference type="SUPFAM" id="SSF51735">
    <property type="entry name" value="NAD(P)-binding Rossmann-fold domains"/>
    <property type="match status" value="1"/>
</dbReference>
<dbReference type="UniPathway" id="UPA00028">
    <property type="reaction ID" value="UER00004"/>
</dbReference>
<dbReference type="SUPFAM" id="SSF48179">
    <property type="entry name" value="6-phosphogluconate dehydrogenase C-terminal domain-like"/>
    <property type="match status" value="1"/>
</dbReference>
<keyword evidence="7 10" id="KW-0560">Oxidoreductase</keyword>
<dbReference type="InterPro" id="IPR008927">
    <property type="entry name" value="6-PGluconate_DH-like_C_sf"/>
</dbReference>
<comment type="function">
    <text evidence="10">Catalyzes the NADPH-dependent reduction of ketopantoate into pantoic acid.</text>
</comment>
<comment type="catalytic activity">
    <reaction evidence="9 10">
        <text>(R)-pantoate + NADP(+) = 2-dehydropantoate + NADPH + H(+)</text>
        <dbReference type="Rhea" id="RHEA:16233"/>
        <dbReference type="ChEBI" id="CHEBI:11561"/>
        <dbReference type="ChEBI" id="CHEBI:15378"/>
        <dbReference type="ChEBI" id="CHEBI:15980"/>
        <dbReference type="ChEBI" id="CHEBI:57783"/>
        <dbReference type="ChEBI" id="CHEBI:58349"/>
        <dbReference type="EC" id="1.1.1.169"/>
    </reaction>
</comment>
<dbReference type="RefSeq" id="WP_058756277.1">
    <property type="nucleotide sequence ID" value="NZ_LDTB01000053.1"/>
</dbReference>
<proteinExistence type="inferred from homology"/>
<keyword evidence="14" id="KW-1185">Reference proteome</keyword>
<feature type="domain" description="Ketopantoate reductase N-terminal" evidence="11">
    <location>
        <begin position="3"/>
        <end position="168"/>
    </location>
</feature>
<dbReference type="Gene3D" id="3.40.50.720">
    <property type="entry name" value="NAD(P)-binding Rossmann-like Domain"/>
    <property type="match status" value="1"/>
</dbReference>
<dbReference type="InterPro" id="IPR013752">
    <property type="entry name" value="KPA_reductase"/>
</dbReference>
<comment type="similarity">
    <text evidence="2 10">Belongs to the ketopantoate reductase family.</text>
</comment>
<evidence type="ECO:0000259" key="11">
    <source>
        <dbReference type="Pfam" id="PF02558"/>
    </source>
</evidence>
<protein>
    <recommendedName>
        <fullName evidence="4 10">2-dehydropantoate 2-reductase</fullName>
        <ecNumber evidence="3 10">1.1.1.169</ecNumber>
    </recommendedName>
    <alternativeName>
        <fullName evidence="8 10">Ketopantoate reductase</fullName>
    </alternativeName>
</protein>
<dbReference type="NCBIfam" id="NF005089">
    <property type="entry name" value="PRK06522.1-4"/>
    <property type="match status" value="1"/>
</dbReference>
<evidence type="ECO:0000256" key="10">
    <source>
        <dbReference type="RuleBase" id="RU362068"/>
    </source>
</evidence>
<organism evidence="13 14">
    <name type="scientific">Sphingomonas endophytica</name>
    <dbReference type="NCBI Taxonomy" id="869719"/>
    <lineage>
        <taxon>Bacteria</taxon>
        <taxon>Pseudomonadati</taxon>
        <taxon>Pseudomonadota</taxon>
        <taxon>Alphaproteobacteria</taxon>
        <taxon>Sphingomonadales</taxon>
        <taxon>Sphingomonadaceae</taxon>
        <taxon>Sphingomonas</taxon>
    </lineage>
</organism>
<dbReference type="InterPro" id="IPR051402">
    <property type="entry name" value="KPR-Related"/>
</dbReference>
<keyword evidence="5 10" id="KW-0566">Pantothenate biosynthesis</keyword>
<dbReference type="Proteomes" id="UP000074310">
    <property type="component" value="Unassembled WGS sequence"/>
</dbReference>
<dbReference type="EC" id="1.1.1.169" evidence="3 10"/>
<evidence type="ECO:0000259" key="12">
    <source>
        <dbReference type="Pfam" id="PF08546"/>
    </source>
</evidence>
<dbReference type="NCBIfam" id="TIGR00745">
    <property type="entry name" value="apbA_panE"/>
    <property type="match status" value="1"/>
</dbReference>